<gene>
    <name evidence="2" type="ORF">PR001_g32442</name>
    <name evidence="3" type="ORF">PR002_g32032</name>
    <name evidence="4" type="ORF">PR003_g33415</name>
</gene>
<evidence type="ECO:0000313" key="6">
    <source>
        <dbReference type="Proteomes" id="UP000434957"/>
    </source>
</evidence>
<keyword evidence="6" id="KW-1185">Reference proteome</keyword>
<accession>A0A6A3GC22</accession>
<protein>
    <submittedName>
        <fullName evidence="3">Uncharacterized protein</fullName>
    </submittedName>
</protein>
<dbReference type="Proteomes" id="UP000434957">
    <property type="component" value="Unassembled WGS sequence"/>
</dbReference>
<reference evidence="5 7" key="1">
    <citation type="submission" date="2018-09" db="EMBL/GenBank/DDBJ databases">
        <title>Genomic investigation of the strawberry pathogen Phytophthora fragariae indicates pathogenicity is determined by transcriptional variation in three key races.</title>
        <authorList>
            <person name="Adams T.M."/>
            <person name="Armitage A.D."/>
            <person name="Sobczyk M.K."/>
            <person name="Bates H.J."/>
            <person name="Dunwell J.M."/>
            <person name="Nellist C.F."/>
            <person name="Harrison R.J."/>
        </authorList>
    </citation>
    <scope>NUCLEOTIDE SEQUENCE [LARGE SCALE GENOMIC DNA]</scope>
    <source>
        <strain evidence="2 5">SCRP249</strain>
        <strain evidence="3 7">SCRP324</strain>
        <strain evidence="4 6">SCRP333</strain>
    </source>
</reference>
<feature type="signal peptide" evidence="1">
    <location>
        <begin position="1"/>
        <end position="15"/>
    </location>
</feature>
<evidence type="ECO:0000313" key="7">
    <source>
        <dbReference type="Proteomes" id="UP000435112"/>
    </source>
</evidence>
<dbReference type="EMBL" id="QXFV01009785">
    <property type="protein sequence ID" value="KAE8954556.1"/>
    <property type="molecule type" value="Genomic_DNA"/>
</dbReference>
<sequence length="51" mass="6053">MRWFYAISLVTLVTSINNWYDTCSSFPGPDKQHWTNFGHVTLTEKKLYAHF</sequence>
<dbReference type="EMBL" id="QXFT01009398">
    <property type="protein sequence ID" value="KAE9262778.1"/>
    <property type="molecule type" value="Genomic_DNA"/>
</dbReference>
<organism evidence="3 7">
    <name type="scientific">Phytophthora rubi</name>
    <dbReference type="NCBI Taxonomy" id="129364"/>
    <lineage>
        <taxon>Eukaryota</taxon>
        <taxon>Sar</taxon>
        <taxon>Stramenopiles</taxon>
        <taxon>Oomycota</taxon>
        <taxon>Peronosporomycetes</taxon>
        <taxon>Peronosporales</taxon>
        <taxon>Peronosporaceae</taxon>
        <taxon>Phytophthora</taxon>
    </lineage>
</organism>
<dbReference type="Proteomes" id="UP000429607">
    <property type="component" value="Unassembled WGS sequence"/>
</dbReference>
<keyword evidence="1" id="KW-0732">Signal</keyword>
<comment type="caution">
    <text evidence="3">The sequence shown here is derived from an EMBL/GenBank/DDBJ whole genome shotgun (WGS) entry which is preliminary data.</text>
</comment>
<evidence type="ECO:0000313" key="4">
    <source>
        <dbReference type="EMBL" id="KAE9262778.1"/>
    </source>
</evidence>
<evidence type="ECO:0000313" key="2">
    <source>
        <dbReference type="EMBL" id="KAE8954556.1"/>
    </source>
</evidence>
<dbReference type="Proteomes" id="UP000435112">
    <property type="component" value="Unassembled WGS sequence"/>
</dbReference>
<evidence type="ECO:0000256" key="1">
    <source>
        <dbReference type="SAM" id="SignalP"/>
    </source>
</evidence>
<feature type="chain" id="PRO_5036379544" evidence="1">
    <location>
        <begin position="16"/>
        <end position="51"/>
    </location>
</feature>
<proteinExistence type="predicted"/>
<dbReference type="EMBL" id="QXFU01009648">
    <property type="protein sequence ID" value="KAE8954613.1"/>
    <property type="molecule type" value="Genomic_DNA"/>
</dbReference>
<evidence type="ECO:0000313" key="3">
    <source>
        <dbReference type="EMBL" id="KAE8954613.1"/>
    </source>
</evidence>
<name>A0A6A3GC22_9STRA</name>
<evidence type="ECO:0000313" key="5">
    <source>
        <dbReference type="Proteomes" id="UP000429607"/>
    </source>
</evidence>
<dbReference type="AlphaFoldDB" id="A0A6A3GC22"/>